<name>A0A931AVK5_9ENTE</name>
<dbReference type="Proteomes" id="UP000637757">
    <property type="component" value="Unassembled WGS sequence"/>
</dbReference>
<keyword evidence="2" id="KW-1185">Reference proteome</keyword>
<comment type="caution">
    <text evidence="1">The sequence shown here is derived from an EMBL/GenBank/DDBJ whole genome shotgun (WGS) entry which is preliminary data.</text>
</comment>
<accession>A0A931AVK5</accession>
<evidence type="ECO:0000313" key="1">
    <source>
        <dbReference type="EMBL" id="MBF8807640.1"/>
    </source>
</evidence>
<organism evidence="1 2">
    <name type="scientific">Enterococcus lacertideformus</name>
    <dbReference type="NCBI Taxonomy" id="2771493"/>
    <lineage>
        <taxon>Bacteria</taxon>
        <taxon>Bacillati</taxon>
        <taxon>Bacillota</taxon>
        <taxon>Bacilli</taxon>
        <taxon>Lactobacillales</taxon>
        <taxon>Enterococcaceae</taxon>
        <taxon>Enterococcus</taxon>
    </lineage>
</organism>
<reference evidence="1" key="1">
    <citation type="submission" date="2020-09" db="EMBL/GenBank/DDBJ databases">
        <title>Genomic insights into the novelty and pathogenicity of a unique biofilm-forming Enterococcus sp. bacteria (Enterococcus lacertideformus) identified in reptiles.</title>
        <authorList>
            <person name="Agius J.E."/>
            <person name="Phalen D.N."/>
            <person name="Rose K."/>
            <person name="Eden J.-S."/>
        </authorList>
    </citation>
    <scope>NUCLEOTIDE SEQUENCE</scope>
    <source>
        <strain evidence="1">PHRS 0518</strain>
    </source>
</reference>
<protein>
    <recommendedName>
        <fullName evidence="3">Mga helix-turn-helix domain-containing protein</fullName>
    </recommendedName>
</protein>
<evidence type="ECO:0008006" key="3">
    <source>
        <dbReference type="Google" id="ProtNLM"/>
    </source>
</evidence>
<dbReference type="EMBL" id="JADAKE010000010">
    <property type="protein sequence ID" value="MBF8807640.1"/>
    <property type="molecule type" value="Genomic_DNA"/>
</dbReference>
<gene>
    <name evidence="1" type="ORF">IC227_03680</name>
</gene>
<dbReference type="AlphaFoldDB" id="A0A931AVK5"/>
<proteinExistence type="predicted"/>
<evidence type="ECO:0000313" key="2">
    <source>
        <dbReference type="Proteomes" id="UP000637757"/>
    </source>
</evidence>
<sequence length="308" mass="36453">MVNEFLPVSDDTFNKLVCFYGVLLYRVSLKKFIVPEEKEVYQQMLASYSFIPKENFIRNTFHFSSIHPKILASEYDNFNFFIRIFIPEFIFEKNIVDLGKAYENSSKELIVFFRGMIGTFQKKYCPRISKKYYYHILYYSVLLYNAAIHLNLSNLSMWKTANIFIEKNEMKFAKEIATFLGEYVQKHSVKELDADYFQERQQPYLANLLTLYAVMFDKPQIFINCSFLSDYSTQVFVKNHLLRLYSKNVLLFTNDVVMADIFVVDRFVLGDIKGQCVLIDDIYNSQEWQILLTKISDLIIKKSKSAQY</sequence>